<proteinExistence type="predicted"/>
<evidence type="ECO:0000259" key="2">
    <source>
        <dbReference type="Pfam" id="PF13476"/>
    </source>
</evidence>
<dbReference type="GO" id="GO:0000731">
    <property type="term" value="P:DNA synthesis involved in DNA repair"/>
    <property type="evidence" value="ECO:0007669"/>
    <property type="project" value="TreeGrafter"/>
</dbReference>
<dbReference type="InterPro" id="IPR027417">
    <property type="entry name" value="P-loop_NTPase"/>
</dbReference>
<keyword evidence="4" id="KW-1185">Reference proteome</keyword>
<feature type="region of interest" description="Disordered" evidence="1">
    <location>
        <begin position="403"/>
        <end position="467"/>
    </location>
</feature>
<dbReference type="InterPro" id="IPR038729">
    <property type="entry name" value="Rad50/SbcC_AAA"/>
</dbReference>
<accession>A0A8J7Q220</accession>
<reference evidence="3" key="1">
    <citation type="submission" date="2021-03" db="EMBL/GenBank/DDBJ databases">
        <authorList>
            <person name="Wang G."/>
        </authorList>
    </citation>
    <scope>NUCLEOTIDE SEQUENCE</scope>
    <source>
        <strain evidence="3">KCTC 12899</strain>
    </source>
</reference>
<organism evidence="3 4">
    <name type="scientific">Acanthopleuribacter pedis</name>
    <dbReference type="NCBI Taxonomy" id="442870"/>
    <lineage>
        <taxon>Bacteria</taxon>
        <taxon>Pseudomonadati</taxon>
        <taxon>Acidobacteriota</taxon>
        <taxon>Holophagae</taxon>
        <taxon>Acanthopleuribacterales</taxon>
        <taxon>Acanthopleuribacteraceae</taxon>
        <taxon>Acanthopleuribacter</taxon>
    </lineage>
</organism>
<feature type="compositionally biased region" description="Low complexity" evidence="1">
    <location>
        <begin position="418"/>
        <end position="437"/>
    </location>
</feature>
<evidence type="ECO:0000313" key="3">
    <source>
        <dbReference type="EMBL" id="MBO1317835.1"/>
    </source>
</evidence>
<comment type="caution">
    <text evidence="3">The sequence shown here is derived from an EMBL/GenBank/DDBJ whole genome shotgun (WGS) entry which is preliminary data.</text>
</comment>
<evidence type="ECO:0000313" key="4">
    <source>
        <dbReference type="Proteomes" id="UP000664417"/>
    </source>
</evidence>
<sequence length="467" mass="50978">MLTRLSIKGFKNLHQTEVFFGPLTCLSGSAGAGKSNLLEAIRLLQLLAGGSLDSALTQIAPFDTAERAALLRHKNKAARLEFEADVLIDPNGVDETGRDLRATANHLRYQLRLKWVAKKDEPGHFEIEEEQLSPVPPNRHGYQLHFPHANHWRTSLLTEPVAKDTLFIQTSREKAGKVISLVPDRVPAKPIEVLGEGLKATVLSSCPSDFPTAWLLAREMQSWVAGQLPDNAPSRAQLGRWASRRDQQAAKTPGDSGALGKLAAGLDPFCEEGLRFHIDTGGQVDIEAKSGLRLPPAALSSTGRRALNLLTTLAAEDEHPVLCWDDLDQAFPADQAEKVLDLLRGFITRVDDFHDETNPPRQIIFTANDPAWLFGCGLDEWLRVETTSPGSARFGFPRGSWRAAATPGAKGWPTSKWGEPPELAEETATPTTQTTGRKPGKPKPPAHPMLPFGDVTPEEDLVPETTG</sequence>
<dbReference type="PANTHER" id="PTHR32182">
    <property type="entry name" value="DNA REPLICATION AND REPAIR PROTEIN RECF"/>
    <property type="match status" value="1"/>
</dbReference>
<dbReference type="Gene3D" id="3.40.50.300">
    <property type="entry name" value="P-loop containing nucleotide triphosphate hydrolases"/>
    <property type="match status" value="1"/>
</dbReference>
<feature type="domain" description="Rad50/SbcC-type AAA" evidence="2">
    <location>
        <begin position="4"/>
        <end position="43"/>
    </location>
</feature>
<evidence type="ECO:0000256" key="1">
    <source>
        <dbReference type="SAM" id="MobiDB-lite"/>
    </source>
</evidence>
<dbReference type="Pfam" id="PF13476">
    <property type="entry name" value="AAA_23"/>
    <property type="match status" value="1"/>
</dbReference>
<dbReference type="PANTHER" id="PTHR32182:SF22">
    <property type="entry name" value="ATP-DEPENDENT ENDONUCLEASE, OLD FAMILY-RELATED"/>
    <property type="match status" value="1"/>
</dbReference>
<dbReference type="GO" id="GO:0016887">
    <property type="term" value="F:ATP hydrolysis activity"/>
    <property type="evidence" value="ECO:0007669"/>
    <property type="project" value="InterPro"/>
</dbReference>
<name>A0A8J7Q220_9BACT</name>
<dbReference type="GO" id="GO:0006302">
    <property type="term" value="P:double-strand break repair"/>
    <property type="evidence" value="ECO:0007669"/>
    <property type="project" value="InterPro"/>
</dbReference>
<protein>
    <recommendedName>
        <fullName evidence="2">Rad50/SbcC-type AAA domain-containing protein</fullName>
    </recommendedName>
</protein>
<gene>
    <name evidence="3" type="ORF">J3U88_05130</name>
</gene>
<feature type="compositionally biased region" description="Acidic residues" evidence="1">
    <location>
        <begin position="456"/>
        <end position="467"/>
    </location>
</feature>
<dbReference type="Proteomes" id="UP000664417">
    <property type="component" value="Unassembled WGS sequence"/>
</dbReference>
<dbReference type="SUPFAM" id="SSF52540">
    <property type="entry name" value="P-loop containing nucleoside triphosphate hydrolases"/>
    <property type="match status" value="1"/>
</dbReference>
<dbReference type="RefSeq" id="WP_207857305.1">
    <property type="nucleotide sequence ID" value="NZ_JAFREP010000004.1"/>
</dbReference>
<dbReference type="EMBL" id="JAFREP010000004">
    <property type="protein sequence ID" value="MBO1317835.1"/>
    <property type="molecule type" value="Genomic_DNA"/>
</dbReference>
<dbReference type="AlphaFoldDB" id="A0A8J7Q220"/>